<evidence type="ECO:0000313" key="1">
    <source>
        <dbReference type="EMBL" id="MBK9716532.1"/>
    </source>
</evidence>
<evidence type="ECO:0000313" key="2">
    <source>
        <dbReference type="Proteomes" id="UP000808349"/>
    </source>
</evidence>
<name>A0A9D7XG52_9BACT</name>
<dbReference type="AlphaFoldDB" id="A0A9D7XG52"/>
<accession>A0A9D7XG52</accession>
<reference evidence="1 2" key="1">
    <citation type="submission" date="2020-10" db="EMBL/GenBank/DDBJ databases">
        <title>Connecting structure to function with the recovery of over 1000 high-quality activated sludge metagenome-assembled genomes encoding full-length rRNA genes using long-read sequencing.</title>
        <authorList>
            <person name="Singleton C.M."/>
            <person name="Petriglieri F."/>
            <person name="Kristensen J.M."/>
            <person name="Kirkegaard R.H."/>
            <person name="Michaelsen T.Y."/>
            <person name="Andersen M.H."/>
            <person name="Karst S.M."/>
            <person name="Dueholm M.S."/>
            <person name="Nielsen P.H."/>
            <person name="Albertsen M."/>
        </authorList>
    </citation>
    <scope>NUCLEOTIDE SEQUENCE [LARGE SCALE GENOMIC DNA]</scope>
    <source>
        <strain evidence="1">Ribe_18-Q3-R11-54_BAT3C.373</strain>
    </source>
</reference>
<organism evidence="1 2">
    <name type="scientific">Candidatus Defluviibacterium haderslevense</name>
    <dbReference type="NCBI Taxonomy" id="2981993"/>
    <lineage>
        <taxon>Bacteria</taxon>
        <taxon>Pseudomonadati</taxon>
        <taxon>Bacteroidota</taxon>
        <taxon>Saprospiria</taxon>
        <taxon>Saprospirales</taxon>
        <taxon>Saprospiraceae</taxon>
        <taxon>Candidatus Defluviibacterium</taxon>
    </lineage>
</organism>
<dbReference type="EMBL" id="JADKFW010000004">
    <property type="protein sequence ID" value="MBK9716532.1"/>
    <property type="molecule type" value="Genomic_DNA"/>
</dbReference>
<comment type="caution">
    <text evidence="1">The sequence shown here is derived from an EMBL/GenBank/DDBJ whole genome shotgun (WGS) entry which is preliminary data.</text>
</comment>
<proteinExistence type="predicted"/>
<sequence length="112" mass="13099">MKEYHLIVVIVIWFFACKETTKVNKPEYLGVSPQSIQGIWKNTISQSADFKILNDSMYFLQEVNQPGFPYSIKGDSLIISFPTFKYKFRVIRFAGDSMHLLDEQNLNSFHRI</sequence>
<protein>
    <submittedName>
        <fullName evidence="1">Uncharacterized protein</fullName>
    </submittedName>
</protein>
<dbReference type="Proteomes" id="UP000808349">
    <property type="component" value="Unassembled WGS sequence"/>
</dbReference>
<dbReference type="PROSITE" id="PS51257">
    <property type="entry name" value="PROKAR_LIPOPROTEIN"/>
    <property type="match status" value="1"/>
</dbReference>
<gene>
    <name evidence="1" type="ORF">IPO85_03220</name>
</gene>